<keyword evidence="3" id="KW-1185">Reference proteome</keyword>
<gene>
    <name evidence="2" type="ORF">SAMN04490356_2254</name>
</gene>
<dbReference type="EMBL" id="FNST01000002">
    <property type="protein sequence ID" value="SEB93177.1"/>
    <property type="molecule type" value="Genomic_DNA"/>
</dbReference>
<dbReference type="RefSeq" id="WP_093461905.1">
    <property type="nucleotide sequence ID" value="NZ_FNST01000002.1"/>
</dbReference>
<name>A0A1H4NDC5_STRMJ</name>
<reference evidence="3" key="1">
    <citation type="submission" date="2016-10" db="EMBL/GenBank/DDBJ databases">
        <authorList>
            <person name="Varghese N."/>
            <person name="Submissions S."/>
        </authorList>
    </citation>
    <scope>NUCLEOTIDE SEQUENCE [LARGE SCALE GENOMIC DNA]</scope>
    <source>
        <strain evidence="3">DSM 40318</strain>
    </source>
</reference>
<evidence type="ECO:0000313" key="3">
    <source>
        <dbReference type="Proteomes" id="UP000198609"/>
    </source>
</evidence>
<evidence type="ECO:0000256" key="1">
    <source>
        <dbReference type="SAM" id="MobiDB-lite"/>
    </source>
</evidence>
<dbReference type="Proteomes" id="UP000198609">
    <property type="component" value="Unassembled WGS sequence"/>
</dbReference>
<sequence length="143" mass="14640">MGSFEEEWARLKGAAAGGPGMRLASAGDGGGEGGVKSSKAAWTAAGSAVGGLSSNAKKVLTSLETGQHGLATGGEVETAAAQSEIYQSWKTYLDKLSGRCTTLQGNLERAGKDLLLTDENVKSLFVEMGKQYRDTPAVGGEGK</sequence>
<evidence type="ECO:0008006" key="4">
    <source>
        <dbReference type="Google" id="ProtNLM"/>
    </source>
</evidence>
<evidence type="ECO:0000313" key="2">
    <source>
        <dbReference type="EMBL" id="SEB93177.1"/>
    </source>
</evidence>
<dbReference type="AlphaFoldDB" id="A0A1H4NDC5"/>
<organism evidence="2 3">
    <name type="scientific">Streptomyces melanosporofaciens</name>
    <dbReference type="NCBI Taxonomy" id="67327"/>
    <lineage>
        <taxon>Bacteria</taxon>
        <taxon>Bacillati</taxon>
        <taxon>Actinomycetota</taxon>
        <taxon>Actinomycetes</taxon>
        <taxon>Kitasatosporales</taxon>
        <taxon>Streptomycetaceae</taxon>
        <taxon>Streptomyces</taxon>
        <taxon>Streptomyces violaceusniger group</taxon>
    </lineage>
</organism>
<accession>A0A1H4NDC5</accession>
<protein>
    <recommendedName>
        <fullName evidence="4">Excreted virulence factor EspC, type VII ESX diderm</fullName>
    </recommendedName>
</protein>
<proteinExistence type="predicted"/>
<feature type="region of interest" description="Disordered" evidence="1">
    <location>
        <begin position="15"/>
        <end position="37"/>
    </location>
</feature>